<comment type="caution">
    <text evidence="3">The sequence shown here is derived from an EMBL/GenBank/DDBJ whole genome shotgun (WGS) entry which is preliminary data.</text>
</comment>
<reference evidence="3" key="1">
    <citation type="submission" date="2023-06" db="EMBL/GenBank/DDBJ databases">
        <title>Uncultivated large filamentous bacteria from sulfidic sediments reveal new species and different genomic features in energy metabolism and defense.</title>
        <authorList>
            <person name="Fonseca A."/>
        </authorList>
    </citation>
    <scope>NUCLEOTIDE SEQUENCE</scope>
    <source>
        <strain evidence="3">HSG4</strain>
    </source>
</reference>
<protein>
    <recommendedName>
        <fullName evidence="2">DUF7507 domain-containing protein</fullName>
    </recommendedName>
</protein>
<evidence type="ECO:0000313" key="4">
    <source>
        <dbReference type="Proteomes" id="UP001171945"/>
    </source>
</evidence>
<sequence length="815" mass="88428">MYDSANVDGSFDEWVMDKTAANTDFFTEMYRAGNSEKDMLSSLYLRYSCETNILFTAVKTADGHTTSSSADDAWIKVYNCGESPQVDGSSGDNNVAPDFTWVYERNKLTGYEASFKIDPGTYNFETHLNVDGGETSSTGKKANPLQLYLQCQPTPPPLVPNIDIEKATNGHDADQPTGPEIEEDEVVTWTYVVTNTGETELQDIVVTDNKEGVVNCPVDTLAVSEDMTCTKTGTAIEGQYANIGTVTAKSPSDEEVTDQDPSHYFGLPRFVEAPLIDIEKATNGRDADNATGPKLLVGTPVTWTYVVTNVGNVPLTNIIVNDDDNQLGKICTIGELAPGESDTCTIDLDEGAVADQYKNIGTACSNYTFQSDGTTEAICDEDPSHYFGLDPKIDIEKSTQGRDADTPDLAPAIEVEDTVFWSYKVTNTGNVDLENIVVSDYVDGLAGEAVDCGDGNDTIALLEVGSSFSCSAINTALEPEEANPYRNDSDAITTYCDEDGNCKDVEDEDPSHYISVRPGIDIEKHIVDQDVDEAPGAFLLEGDQLNCEYFVTNTGTVALANVVVTDNAQTPESSDDFNPIYVHGDTNNDDLLDVDEGWYYTSNSGTCSTAELGQHTSIADVVGEYTVVITSGAEETRDVRDNDPVNYYAFVTNRPSLEVYGLEFTANECATNVTGSFIIENASDGDDVSAIGITNYDMLFEVRNGRKWSTFEGDCSFYDNQAPDVLDPVSAIIYGTQGVTYQVYFSCDTPAIPSGETLRLSSVVEIFNRDKTFSFSTSTKTTDVGMCTIEDILPDDGSVEETPTKPNKPGKGNKK</sequence>
<evidence type="ECO:0000259" key="2">
    <source>
        <dbReference type="Pfam" id="PF24346"/>
    </source>
</evidence>
<accession>A0ABT7VST3</accession>
<gene>
    <name evidence="3" type="ORF">QUF54_04645</name>
</gene>
<dbReference type="EMBL" id="JAUCGM010000225">
    <property type="protein sequence ID" value="MDM8562624.1"/>
    <property type="molecule type" value="Genomic_DNA"/>
</dbReference>
<feature type="region of interest" description="Disordered" evidence="1">
    <location>
        <begin position="792"/>
        <end position="815"/>
    </location>
</feature>
<keyword evidence="4" id="KW-1185">Reference proteome</keyword>
<dbReference type="InterPro" id="IPR055354">
    <property type="entry name" value="DUF7507"/>
</dbReference>
<feature type="domain" description="DUF7507" evidence="2">
    <location>
        <begin position="274"/>
        <end position="347"/>
    </location>
</feature>
<dbReference type="Pfam" id="PF24346">
    <property type="entry name" value="DUF7507"/>
    <property type="match status" value="3"/>
</dbReference>
<dbReference type="Proteomes" id="UP001171945">
    <property type="component" value="Unassembled WGS sequence"/>
</dbReference>
<evidence type="ECO:0000313" key="3">
    <source>
        <dbReference type="EMBL" id="MDM8562624.1"/>
    </source>
</evidence>
<proteinExistence type="predicted"/>
<feature type="domain" description="DUF7507" evidence="2">
    <location>
        <begin position="160"/>
        <end position="259"/>
    </location>
</feature>
<name>A0ABT7VST3_9GAMM</name>
<feature type="domain" description="DUF7507" evidence="2">
    <location>
        <begin position="391"/>
        <end position="475"/>
    </location>
</feature>
<organism evidence="3 4">
    <name type="scientific">Candidatus Marithioploca araucensis</name>
    <dbReference type="NCBI Taxonomy" id="70273"/>
    <lineage>
        <taxon>Bacteria</taxon>
        <taxon>Pseudomonadati</taxon>
        <taxon>Pseudomonadota</taxon>
        <taxon>Gammaproteobacteria</taxon>
        <taxon>Thiotrichales</taxon>
        <taxon>Thiotrichaceae</taxon>
        <taxon>Candidatus Marithioploca</taxon>
    </lineage>
</organism>
<feature type="compositionally biased region" description="Low complexity" evidence="1">
    <location>
        <begin position="804"/>
        <end position="815"/>
    </location>
</feature>
<evidence type="ECO:0000256" key="1">
    <source>
        <dbReference type="SAM" id="MobiDB-lite"/>
    </source>
</evidence>